<dbReference type="Proteomes" id="UP001165085">
    <property type="component" value="Unassembled WGS sequence"/>
</dbReference>
<dbReference type="EMBL" id="BRXY01000473">
    <property type="protein sequence ID" value="GMH96784.1"/>
    <property type="molecule type" value="Genomic_DNA"/>
</dbReference>
<gene>
    <name evidence="5" type="ORF">TrST_g2191</name>
</gene>
<dbReference type="GO" id="GO:0097542">
    <property type="term" value="C:ciliary tip"/>
    <property type="evidence" value="ECO:0007669"/>
    <property type="project" value="TreeGrafter"/>
</dbReference>
<feature type="coiled-coil region" evidence="2">
    <location>
        <begin position="4"/>
        <end position="63"/>
    </location>
</feature>
<dbReference type="GO" id="GO:0003341">
    <property type="term" value="P:cilium movement"/>
    <property type="evidence" value="ECO:0007669"/>
    <property type="project" value="InterPro"/>
</dbReference>
<feature type="region of interest" description="Disordered" evidence="3">
    <location>
        <begin position="491"/>
        <end position="554"/>
    </location>
</feature>
<name>A0A9W7EY45_9STRA</name>
<feature type="coiled-coil region" evidence="2">
    <location>
        <begin position="129"/>
        <end position="191"/>
    </location>
</feature>
<dbReference type="Pfam" id="PF21773">
    <property type="entry name" value="ODAD1_CC"/>
    <property type="match status" value="1"/>
</dbReference>
<dbReference type="InterPro" id="IPR049258">
    <property type="entry name" value="ODAD1_CC"/>
</dbReference>
<evidence type="ECO:0000313" key="5">
    <source>
        <dbReference type="EMBL" id="GMH96784.1"/>
    </source>
</evidence>
<keyword evidence="1 2" id="KW-0175">Coiled coil</keyword>
<dbReference type="InterPro" id="IPR033192">
    <property type="entry name" value="ODAD3"/>
</dbReference>
<feature type="domain" description="ODAD1 central coiled coil region" evidence="4">
    <location>
        <begin position="127"/>
        <end position="409"/>
    </location>
</feature>
<evidence type="ECO:0000259" key="4">
    <source>
        <dbReference type="Pfam" id="PF21773"/>
    </source>
</evidence>
<dbReference type="PANTHER" id="PTHR46518:SF1">
    <property type="entry name" value="OUTER DYNEIN ARM-DOCKING COMPLEX SUBUNIT 3"/>
    <property type="match status" value="1"/>
</dbReference>
<dbReference type="PANTHER" id="PTHR46518">
    <property type="entry name" value="COILED-COIL DOMAIN-CONTAINING PROTEIN 151"/>
    <property type="match status" value="1"/>
</dbReference>
<reference evidence="6" key="1">
    <citation type="journal article" date="2023" name="Commun. Biol.">
        <title>Genome analysis of Parmales, the sister group of diatoms, reveals the evolutionary specialization of diatoms from phago-mixotrophs to photoautotrophs.</title>
        <authorList>
            <person name="Ban H."/>
            <person name="Sato S."/>
            <person name="Yoshikawa S."/>
            <person name="Yamada K."/>
            <person name="Nakamura Y."/>
            <person name="Ichinomiya M."/>
            <person name="Sato N."/>
            <person name="Blanc-Mathieu R."/>
            <person name="Endo H."/>
            <person name="Kuwata A."/>
            <person name="Ogata H."/>
        </authorList>
    </citation>
    <scope>NUCLEOTIDE SEQUENCE [LARGE SCALE GENOMIC DNA]</scope>
    <source>
        <strain evidence="6">NIES 3701</strain>
    </source>
</reference>
<dbReference type="GO" id="GO:0036158">
    <property type="term" value="P:outer dynein arm assembly"/>
    <property type="evidence" value="ECO:0007669"/>
    <property type="project" value="InterPro"/>
</dbReference>
<dbReference type="OrthoDB" id="10255247at2759"/>
<evidence type="ECO:0000313" key="6">
    <source>
        <dbReference type="Proteomes" id="UP001165085"/>
    </source>
</evidence>
<evidence type="ECO:0000256" key="3">
    <source>
        <dbReference type="SAM" id="MobiDB-lite"/>
    </source>
</evidence>
<evidence type="ECO:0000256" key="1">
    <source>
        <dbReference type="ARBA" id="ARBA00023054"/>
    </source>
</evidence>
<protein>
    <recommendedName>
        <fullName evidence="4">ODAD1 central coiled coil region domain-containing protein</fullName>
    </recommendedName>
</protein>
<feature type="compositionally biased region" description="Acidic residues" evidence="3">
    <location>
        <begin position="514"/>
        <end position="525"/>
    </location>
</feature>
<feature type="compositionally biased region" description="Basic residues" evidence="3">
    <location>
        <begin position="543"/>
        <end position="554"/>
    </location>
</feature>
<evidence type="ECO:0000256" key="2">
    <source>
        <dbReference type="SAM" id="Coils"/>
    </source>
</evidence>
<organism evidence="5 6">
    <name type="scientific">Triparma strigata</name>
    <dbReference type="NCBI Taxonomy" id="1606541"/>
    <lineage>
        <taxon>Eukaryota</taxon>
        <taxon>Sar</taxon>
        <taxon>Stramenopiles</taxon>
        <taxon>Ochrophyta</taxon>
        <taxon>Bolidophyceae</taxon>
        <taxon>Parmales</taxon>
        <taxon>Triparmaceae</taxon>
        <taxon>Triparma</taxon>
    </lineage>
</organism>
<keyword evidence="6" id="KW-1185">Reference proteome</keyword>
<accession>A0A9W7EY45</accession>
<dbReference type="GO" id="GO:0036064">
    <property type="term" value="C:ciliary basal body"/>
    <property type="evidence" value="ECO:0007669"/>
    <property type="project" value="TreeGrafter"/>
</dbReference>
<dbReference type="GO" id="GO:0035253">
    <property type="term" value="C:ciliary rootlet"/>
    <property type="evidence" value="ECO:0007669"/>
    <property type="project" value="TreeGrafter"/>
</dbReference>
<proteinExistence type="predicted"/>
<comment type="caution">
    <text evidence="5">The sequence shown here is derived from an EMBL/GenBank/DDBJ whole genome shotgun (WGS) entry which is preliminary data.</text>
</comment>
<sequence length="554" mass="63036">MNDQRVQNEQVQELRERMRLLQGDRRANVDLLETQKKMNATEVQVLRDDNKGLRARVAHLKRTEGDEGAEAQIVSMKKDIVHLRKQYDELKGVSTSSNSKLEILKDEVRACELESRRPTDEDTPLTRSIRVLENRLDKAMIKYNEATSIRKTYEQIVHRLKEERVGFDNQLSALERTLAAKQRDYEELLLLSGDANHAREIAQIELDRVRSGYEEERYRRENELRERHQLVQMRRQMAERAEKRRLEREKIVQDNAKGLDTEGEQNMMARVMEQGEEAKAANEARNKIDIFENAFRKIKEATGVSDVNEVIQKITSQEGTTENLLSLTKENAQRMDKLTNEATSTKARLDTLKFSGGGGGHRRKLVDDQEDQLVTSNARLHRCTSKFERLNLVLTSSKAGIQHISSKLESIADDFPMLKNVNSSELVEVLQIITRSSENMMNRVKAHNIELGVLNSTTSSSLDGSVPSLAASSDSSADLFDDEKILSKSRPFNQRVTLPSGDEWEMMHTPGDGENGEGGEADEEELTRAKVKEASGQIVLSHSGKKRRKKKTAQ</sequence>
<dbReference type="AlphaFoldDB" id="A0A9W7EY45"/>